<evidence type="ECO:0000256" key="4">
    <source>
        <dbReference type="ARBA" id="ARBA00022982"/>
    </source>
</evidence>
<gene>
    <name evidence="8" type="ORF">VA596_35335</name>
</gene>
<dbReference type="SUPFAM" id="SSF54862">
    <property type="entry name" value="4Fe-4S ferredoxins"/>
    <property type="match status" value="1"/>
</dbReference>
<keyword evidence="2" id="KW-0813">Transport</keyword>
<comment type="cofactor">
    <cofactor evidence="1">
        <name>[3Fe-4S] cluster</name>
        <dbReference type="ChEBI" id="CHEBI:21137"/>
    </cofactor>
</comment>
<evidence type="ECO:0000256" key="6">
    <source>
        <dbReference type="ARBA" id="ARBA00023014"/>
    </source>
</evidence>
<protein>
    <submittedName>
        <fullName evidence="8">Ferredoxin</fullName>
    </submittedName>
</protein>
<proteinExistence type="predicted"/>
<keyword evidence="9" id="KW-1185">Reference proteome</keyword>
<organism evidence="8 9">
    <name type="scientific">Amycolatopsis heterodermiae</name>
    <dbReference type="NCBI Taxonomy" id="3110235"/>
    <lineage>
        <taxon>Bacteria</taxon>
        <taxon>Bacillati</taxon>
        <taxon>Actinomycetota</taxon>
        <taxon>Actinomycetes</taxon>
        <taxon>Pseudonocardiales</taxon>
        <taxon>Pseudonocardiaceae</taxon>
        <taxon>Amycolatopsis</taxon>
    </lineage>
</organism>
<dbReference type="Proteomes" id="UP001304298">
    <property type="component" value="Unassembled WGS sequence"/>
</dbReference>
<comment type="caution">
    <text evidence="8">The sequence shown here is derived from an EMBL/GenBank/DDBJ whole genome shotgun (WGS) entry which is preliminary data.</text>
</comment>
<evidence type="ECO:0000256" key="5">
    <source>
        <dbReference type="ARBA" id="ARBA00023004"/>
    </source>
</evidence>
<accession>A0ABU5REZ4</accession>
<keyword evidence="4" id="KW-0249">Electron transport</keyword>
<evidence type="ECO:0000256" key="2">
    <source>
        <dbReference type="ARBA" id="ARBA00022448"/>
    </source>
</evidence>
<dbReference type="RefSeq" id="WP_323332923.1">
    <property type="nucleotide sequence ID" value="NZ_JAYFSI010000010.1"/>
</dbReference>
<dbReference type="PANTHER" id="PTHR36923:SF3">
    <property type="entry name" value="FERREDOXIN"/>
    <property type="match status" value="1"/>
</dbReference>
<dbReference type="InterPro" id="IPR051269">
    <property type="entry name" value="Fe-S_cluster_ET"/>
</dbReference>
<evidence type="ECO:0000256" key="3">
    <source>
        <dbReference type="ARBA" id="ARBA00022723"/>
    </source>
</evidence>
<keyword evidence="5" id="KW-0408">Iron</keyword>
<dbReference type="EMBL" id="JAYFSI010000010">
    <property type="protein sequence ID" value="MEA5364852.1"/>
    <property type="molecule type" value="Genomic_DNA"/>
</dbReference>
<dbReference type="Gene3D" id="3.30.70.20">
    <property type="match status" value="1"/>
</dbReference>
<dbReference type="PANTHER" id="PTHR36923">
    <property type="entry name" value="FERREDOXIN"/>
    <property type="match status" value="1"/>
</dbReference>
<dbReference type="Pfam" id="PF13459">
    <property type="entry name" value="Fer4_15"/>
    <property type="match status" value="1"/>
</dbReference>
<sequence>MEIGVDRSLCEANAVCVGFAPGVFDLDDDEELVIQPGPVPGDQAERVAGAVKGCPKNALFITG</sequence>
<keyword evidence="3" id="KW-0479">Metal-binding</keyword>
<evidence type="ECO:0000313" key="8">
    <source>
        <dbReference type="EMBL" id="MEA5364852.1"/>
    </source>
</evidence>
<name>A0ABU5REZ4_9PSEU</name>
<evidence type="ECO:0000313" key="9">
    <source>
        <dbReference type="Proteomes" id="UP001304298"/>
    </source>
</evidence>
<evidence type="ECO:0000256" key="7">
    <source>
        <dbReference type="ARBA" id="ARBA00023291"/>
    </source>
</evidence>
<reference evidence="8 9" key="1">
    <citation type="submission" date="2023-12" db="EMBL/GenBank/DDBJ databases">
        <title>Amycolatopsis sp. V23-08.</title>
        <authorList>
            <person name="Somphong A."/>
        </authorList>
    </citation>
    <scope>NUCLEOTIDE SEQUENCE [LARGE SCALE GENOMIC DNA]</scope>
    <source>
        <strain evidence="8 9">V23-08</strain>
    </source>
</reference>
<keyword evidence="6" id="KW-0411">Iron-sulfur</keyword>
<evidence type="ECO:0000256" key="1">
    <source>
        <dbReference type="ARBA" id="ARBA00001927"/>
    </source>
</evidence>
<keyword evidence="7" id="KW-0003">3Fe-4S</keyword>